<evidence type="ECO:0000256" key="2">
    <source>
        <dbReference type="ARBA" id="ARBA00022475"/>
    </source>
</evidence>
<dbReference type="GO" id="GO:0042158">
    <property type="term" value="P:lipoprotein biosynthetic process"/>
    <property type="evidence" value="ECO:0007669"/>
    <property type="project" value="UniProtKB-UniRule"/>
</dbReference>
<comment type="subcellular location">
    <subcellularLocation>
        <location evidence="7">Cell membrane</location>
        <topology evidence="7">Multi-pass membrane protein</topology>
    </subcellularLocation>
</comment>
<name>K9GVT6_9PROT</name>
<feature type="binding site" evidence="7">
    <location>
        <position position="144"/>
    </location>
    <ligand>
        <name>a 1,2-diacyl-sn-glycero-3-phospho-(1'-sn-glycerol)</name>
        <dbReference type="ChEBI" id="CHEBI:64716"/>
    </ligand>
</feature>
<keyword evidence="5 7" id="KW-1133">Transmembrane helix</keyword>
<dbReference type="OrthoDB" id="871140at2"/>
<dbReference type="PANTHER" id="PTHR30589">
    <property type="entry name" value="PROLIPOPROTEIN DIACYLGLYCERYL TRANSFERASE"/>
    <property type="match status" value="1"/>
</dbReference>
<evidence type="ECO:0000256" key="1">
    <source>
        <dbReference type="ARBA" id="ARBA00007150"/>
    </source>
</evidence>
<dbReference type="Proteomes" id="UP000009881">
    <property type="component" value="Unassembled WGS sequence"/>
</dbReference>
<proteinExistence type="inferred from homology"/>
<comment type="similarity">
    <text evidence="1 7">Belongs to the Lgt family.</text>
</comment>
<dbReference type="RefSeq" id="WP_009541280.1">
    <property type="nucleotide sequence ID" value="NZ_ANHY01000014.1"/>
</dbReference>
<dbReference type="PATRIC" id="fig|1238182.3.peg.2836"/>
<evidence type="ECO:0000256" key="7">
    <source>
        <dbReference type="HAMAP-Rule" id="MF_01147"/>
    </source>
</evidence>
<keyword evidence="6 7" id="KW-0472">Membrane</keyword>
<dbReference type="GO" id="GO:0005886">
    <property type="term" value="C:plasma membrane"/>
    <property type="evidence" value="ECO:0007669"/>
    <property type="project" value="UniProtKB-SubCell"/>
</dbReference>
<organism evidence="8 9">
    <name type="scientific">Caenispirillum salinarum AK4</name>
    <dbReference type="NCBI Taxonomy" id="1238182"/>
    <lineage>
        <taxon>Bacteria</taxon>
        <taxon>Pseudomonadati</taxon>
        <taxon>Pseudomonadota</taxon>
        <taxon>Alphaproteobacteria</taxon>
        <taxon>Rhodospirillales</taxon>
        <taxon>Novispirillaceae</taxon>
        <taxon>Caenispirillum</taxon>
    </lineage>
</organism>
<dbReference type="PROSITE" id="PS01311">
    <property type="entry name" value="LGT"/>
    <property type="match status" value="1"/>
</dbReference>
<dbReference type="STRING" id="1238182.C882_0622"/>
<dbReference type="AlphaFoldDB" id="K9GVT6"/>
<keyword evidence="3 7" id="KW-0808">Transferase</keyword>
<gene>
    <name evidence="7" type="primary">lgt</name>
    <name evidence="8" type="ORF">C882_0622</name>
</gene>
<dbReference type="Pfam" id="PF01790">
    <property type="entry name" value="LGT"/>
    <property type="match status" value="1"/>
</dbReference>
<comment type="caution">
    <text evidence="8">The sequence shown here is derived from an EMBL/GenBank/DDBJ whole genome shotgun (WGS) entry which is preliminary data.</text>
</comment>
<accession>K9GVT6</accession>
<evidence type="ECO:0000256" key="5">
    <source>
        <dbReference type="ARBA" id="ARBA00022989"/>
    </source>
</evidence>
<reference evidence="8 9" key="1">
    <citation type="journal article" date="2013" name="Genome Announc.">
        <title>Draft Genome Sequence of an Alphaproteobacterium, Caenispirillum salinarum AK4(T), Isolated from a Solar Saltern.</title>
        <authorList>
            <person name="Khatri I."/>
            <person name="Singh A."/>
            <person name="Korpole S."/>
            <person name="Pinnaka A.K."/>
            <person name="Subramanian S."/>
        </authorList>
    </citation>
    <scope>NUCLEOTIDE SEQUENCE [LARGE SCALE GENOMIC DNA]</scope>
    <source>
        <strain evidence="8 9">AK4</strain>
    </source>
</reference>
<sequence length="272" mass="29738">MTGPMPFPNIDPVAFELGPIVIRWYALAYLTGLTGGWLLLRRMVPRWPGLGGLTRDDVDDFLLWATFGVVLGGRLGYVLFYKPGYYLSHPLEIVQVWHGGMSFHGGLLGVAVAIWLFARKRKVPLLPFADTIAVVAPIGLFFGRLANFINGELFGRATDVPWAMVFPMGGAVPRHPSQLYEAALEGLVLLVVMAALASRPAVRARPGVLFGTFLMLYGLARFTVEFFREPDPFLGFVWQGATMGQLLSLPMIALGLSVVAYAARRRAVSGTA</sequence>
<dbReference type="eggNOG" id="COG0682">
    <property type="taxonomic scope" value="Bacteria"/>
</dbReference>
<evidence type="ECO:0000313" key="8">
    <source>
        <dbReference type="EMBL" id="EKV28859.1"/>
    </source>
</evidence>
<dbReference type="EC" id="2.5.1.145" evidence="7"/>
<keyword evidence="8" id="KW-0449">Lipoprotein</keyword>
<dbReference type="InterPro" id="IPR001640">
    <property type="entry name" value="Lgt"/>
</dbReference>
<evidence type="ECO:0000256" key="6">
    <source>
        <dbReference type="ARBA" id="ARBA00023136"/>
    </source>
</evidence>
<evidence type="ECO:0000313" key="9">
    <source>
        <dbReference type="Proteomes" id="UP000009881"/>
    </source>
</evidence>
<dbReference type="PANTHER" id="PTHR30589:SF0">
    <property type="entry name" value="PHOSPHATIDYLGLYCEROL--PROLIPOPROTEIN DIACYLGLYCERYL TRANSFERASE"/>
    <property type="match status" value="1"/>
</dbReference>
<dbReference type="EMBL" id="ANHY01000014">
    <property type="protein sequence ID" value="EKV28859.1"/>
    <property type="molecule type" value="Genomic_DNA"/>
</dbReference>
<dbReference type="UniPathway" id="UPA00664"/>
<feature type="transmembrane region" description="Helical" evidence="7">
    <location>
        <begin position="125"/>
        <end position="146"/>
    </location>
</feature>
<keyword evidence="4 7" id="KW-0812">Transmembrane</keyword>
<keyword evidence="9" id="KW-1185">Reference proteome</keyword>
<feature type="transmembrane region" description="Helical" evidence="7">
    <location>
        <begin position="208"/>
        <end position="224"/>
    </location>
</feature>
<evidence type="ECO:0000256" key="4">
    <source>
        <dbReference type="ARBA" id="ARBA00022692"/>
    </source>
</evidence>
<comment type="pathway">
    <text evidence="7">Protein modification; lipoprotein biosynthesis (diacylglyceryl transfer).</text>
</comment>
<comment type="function">
    <text evidence="7">Catalyzes the transfer of the diacylglyceryl group from phosphatidylglycerol to the sulfhydryl group of the N-terminal cysteine of a prolipoprotein, the first step in the formation of mature lipoproteins.</text>
</comment>
<feature type="transmembrane region" description="Helical" evidence="7">
    <location>
        <begin position="20"/>
        <end position="40"/>
    </location>
</feature>
<protein>
    <recommendedName>
        <fullName evidence="7">Phosphatidylglycerol--prolipoprotein diacylglyceryl transferase</fullName>
        <ecNumber evidence="7">2.5.1.145</ecNumber>
    </recommendedName>
</protein>
<feature type="transmembrane region" description="Helical" evidence="7">
    <location>
        <begin position="178"/>
        <end position="196"/>
    </location>
</feature>
<feature type="transmembrane region" description="Helical" evidence="7">
    <location>
        <begin position="244"/>
        <end position="263"/>
    </location>
</feature>
<evidence type="ECO:0000256" key="3">
    <source>
        <dbReference type="ARBA" id="ARBA00022679"/>
    </source>
</evidence>
<feature type="transmembrane region" description="Helical" evidence="7">
    <location>
        <begin position="101"/>
        <end position="118"/>
    </location>
</feature>
<dbReference type="GO" id="GO:0008961">
    <property type="term" value="F:phosphatidylglycerol-prolipoprotein diacylglyceryl transferase activity"/>
    <property type="evidence" value="ECO:0007669"/>
    <property type="project" value="UniProtKB-UniRule"/>
</dbReference>
<comment type="catalytic activity">
    <reaction evidence="7">
        <text>L-cysteinyl-[prolipoprotein] + a 1,2-diacyl-sn-glycero-3-phospho-(1'-sn-glycerol) = an S-1,2-diacyl-sn-glyceryl-L-cysteinyl-[prolipoprotein] + sn-glycerol 1-phosphate + H(+)</text>
        <dbReference type="Rhea" id="RHEA:56712"/>
        <dbReference type="Rhea" id="RHEA-COMP:14679"/>
        <dbReference type="Rhea" id="RHEA-COMP:14680"/>
        <dbReference type="ChEBI" id="CHEBI:15378"/>
        <dbReference type="ChEBI" id="CHEBI:29950"/>
        <dbReference type="ChEBI" id="CHEBI:57685"/>
        <dbReference type="ChEBI" id="CHEBI:64716"/>
        <dbReference type="ChEBI" id="CHEBI:140658"/>
        <dbReference type="EC" id="2.5.1.145"/>
    </reaction>
</comment>
<feature type="transmembrane region" description="Helical" evidence="7">
    <location>
        <begin position="61"/>
        <end position="81"/>
    </location>
</feature>
<dbReference type="NCBIfam" id="TIGR00544">
    <property type="entry name" value="lgt"/>
    <property type="match status" value="1"/>
</dbReference>
<keyword evidence="2 7" id="KW-1003">Cell membrane</keyword>
<dbReference type="HAMAP" id="MF_01147">
    <property type="entry name" value="Lgt"/>
    <property type="match status" value="1"/>
</dbReference>